<reference evidence="18" key="1">
    <citation type="submission" date="2016-07" db="EMBL/GenBank/DDBJ databases">
        <title>De novo transcriptome assembly of four accessions of the metal hyperaccumulator plant Noccaea caerulescens.</title>
        <authorList>
            <person name="Blande D."/>
            <person name="Halimaa P."/>
            <person name="Tervahauta A.I."/>
            <person name="Aarts M.G."/>
            <person name="Karenlampi S.O."/>
        </authorList>
    </citation>
    <scope>NUCLEOTIDE SEQUENCE</scope>
</reference>
<dbReference type="GO" id="GO:0016491">
    <property type="term" value="F:oxidoreductase activity"/>
    <property type="evidence" value="ECO:0007669"/>
    <property type="project" value="UniProtKB-KW"/>
</dbReference>
<dbReference type="PROSITE" id="PS51184">
    <property type="entry name" value="JMJC"/>
    <property type="match status" value="1"/>
</dbReference>
<dbReference type="FunFam" id="2.60.120.650:FF:000026">
    <property type="entry name" value="Transcription factor jumonji domain-containing protein"/>
    <property type="match status" value="1"/>
</dbReference>
<dbReference type="GO" id="GO:0032259">
    <property type="term" value="P:methylation"/>
    <property type="evidence" value="ECO:0007669"/>
    <property type="project" value="UniProtKB-KW"/>
</dbReference>
<evidence type="ECO:0000256" key="6">
    <source>
        <dbReference type="ARBA" id="ARBA00022833"/>
    </source>
</evidence>
<accession>A0A1J3F618</accession>
<evidence type="ECO:0000256" key="12">
    <source>
        <dbReference type="ARBA" id="ARBA00060112"/>
    </source>
</evidence>
<evidence type="ECO:0000259" key="17">
    <source>
        <dbReference type="PROSITE" id="PS51184"/>
    </source>
</evidence>
<feature type="domain" description="RING-type" evidence="16">
    <location>
        <begin position="186"/>
        <end position="233"/>
    </location>
</feature>
<dbReference type="GO" id="GO:0000785">
    <property type="term" value="C:chromatin"/>
    <property type="evidence" value="ECO:0007669"/>
    <property type="project" value="TreeGrafter"/>
</dbReference>
<keyword evidence="5 13" id="KW-0863">Zinc-finger</keyword>
<feature type="region of interest" description="Disordered" evidence="15">
    <location>
        <begin position="361"/>
        <end position="386"/>
    </location>
</feature>
<dbReference type="SMART" id="SM00558">
    <property type="entry name" value="JmjC"/>
    <property type="match status" value="1"/>
</dbReference>
<dbReference type="SUPFAM" id="SSF51197">
    <property type="entry name" value="Clavaminate synthase-like"/>
    <property type="match status" value="1"/>
</dbReference>
<keyword evidence="6" id="KW-0862">Zinc</keyword>
<gene>
    <name evidence="18" type="ORF">LC_TR313_c0_g1_i1_g.884</name>
</gene>
<evidence type="ECO:0000313" key="18">
    <source>
        <dbReference type="EMBL" id="JAU39231.1"/>
    </source>
</evidence>
<dbReference type="Pfam" id="PF10497">
    <property type="entry name" value="zf-4CXXC_R1"/>
    <property type="match status" value="1"/>
</dbReference>
<dbReference type="AlphaFoldDB" id="A0A1J3F618"/>
<keyword evidence="4" id="KW-0479">Metal-binding</keyword>
<evidence type="ECO:0000256" key="8">
    <source>
        <dbReference type="ARBA" id="ARBA00023004"/>
    </source>
</evidence>
<comment type="subcellular location">
    <subcellularLocation>
        <location evidence="2">Nucleus</location>
    </subcellularLocation>
</comment>
<evidence type="ECO:0000256" key="3">
    <source>
        <dbReference type="ARBA" id="ARBA00006801"/>
    </source>
</evidence>
<evidence type="ECO:0000256" key="4">
    <source>
        <dbReference type="ARBA" id="ARBA00022723"/>
    </source>
</evidence>
<proteinExistence type="inferred from homology"/>
<dbReference type="InterPro" id="IPR018866">
    <property type="entry name" value="Znf-4CXXC_R1"/>
</dbReference>
<dbReference type="GO" id="GO:0031490">
    <property type="term" value="F:chromatin DNA binding"/>
    <property type="evidence" value="ECO:0007669"/>
    <property type="project" value="TreeGrafter"/>
</dbReference>
<feature type="domain" description="JmjC" evidence="17">
    <location>
        <begin position="615"/>
        <end position="838"/>
    </location>
</feature>
<dbReference type="GO" id="GO:0008270">
    <property type="term" value="F:zinc ion binding"/>
    <property type="evidence" value="ECO:0007669"/>
    <property type="project" value="UniProtKB-KW"/>
</dbReference>
<sequence>MEAVVADDGVNLKRNGLTESLEDSWPEEKDSVKPTSESSASEIEEESSVAFPKLVSNKKRKRSKADEVKEGKTKSSRKTRAWKKRDLCNEGNGDGEEKVKQRSSVKRKEEEAQEQELQLVPFVKTRSRNRNHSDIRFHEDETDVVNGSCSQSESDLSDSRLKNDKFKYFRSMTRSLKADLGDLAICHQCSKGERRYLFICTYCEERLYCFPCIKKWYPHLSHDDVIEKCPFCRGICNCCICLQSSGLIETSKRKLTNYQKFYHLRYLIGSMLPFLKKLRQAQDQEIETEAKVQGLETSQVDILETLCSNEERVFCNHCATSIVDLHRRCPKCSYELCLNCCQELRGGCLSERPEIKSQFVNRGSQYMHGEDTEPSSASAPEDDEANNHQSIKWNADENGSITCAPKELGGCGECALELKRILPFTRMSDLEQKAETFLASHSIDPMMSYCRCSSDLEMSSSMMRKAASRNGSRDNYLYSPDSFDVLKLEELLHFQEHWSKGEPVIVRNSLNNTAGLSWEPSVMWRALLSENVDSATTSSSNMSEVKAIDCLANCEVEIKTRDFFEGYSKGRRYGNFWPEMLKLKDWPPWDKFENLLPRHCDEFISALPFQEYSDPRSGILNIAAKLPQGLLKPDLGPKTYIAYGVADELGRGDSVTKLHCDMSDAVNILMHTAEVTITEEQMTAMEALKQKHKQQNEKELQEQNGLEREEIVSDENGVHDETGSALWDIFRREDVPKLEEYLRKHCKEFRHTFCSPVTKVYHPIHDQSCFLTVEHKRKLKAEFGIEPWTFMQKLGEAVFIPAGCPHQVRNLKSCTKVAVDFVSPENIHECLRLTEEFRQLPKNHKAREDKLEIKKMVIYAVEEALRELETLLPDLSLKA</sequence>
<feature type="compositionally biased region" description="Basic and acidic residues" evidence="15">
    <location>
        <begin position="95"/>
        <end position="110"/>
    </location>
</feature>
<dbReference type="Pfam" id="PF02373">
    <property type="entry name" value="JmjC"/>
    <property type="match status" value="1"/>
</dbReference>
<keyword evidence="8" id="KW-0408">Iron</keyword>
<evidence type="ECO:0000256" key="7">
    <source>
        <dbReference type="ARBA" id="ARBA00023002"/>
    </source>
</evidence>
<keyword evidence="10" id="KW-0804">Transcription</keyword>
<dbReference type="PANTHER" id="PTHR12549">
    <property type="entry name" value="JMJC DOMAIN-CONTAINING HISTONE DEMETHYLATION PROTEIN"/>
    <property type="match status" value="1"/>
</dbReference>
<keyword evidence="9" id="KW-0805">Transcription regulation</keyword>
<keyword evidence="11" id="KW-0539">Nucleus</keyword>
<dbReference type="Gene3D" id="2.60.120.650">
    <property type="entry name" value="Cupin"/>
    <property type="match status" value="1"/>
</dbReference>
<evidence type="ECO:0000256" key="5">
    <source>
        <dbReference type="ARBA" id="ARBA00022771"/>
    </source>
</evidence>
<comment type="similarity">
    <text evidence="3">Belongs to the JARID1 histone demethylase family.</text>
</comment>
<feature type="compositionally biased region" description="Basic residues" evidence="15">
    <location>
        <begin position="74"/>
        <end position="83"/>
    </location>
</feature>
<keyword evidence="7" id="KW-0560">Oxidoreductase</keyword>
<dbReference type="EMBL" id="GEVK01013601">
    <property type="protein sequence ID" value="JAU39231.1"/>
    <property type="molecule type" value="Transcribed_RNA"/>
</dbReference>
<dbReference type="GO" id="GO:0008168">
    <property type="term" value="F:methyltransferase activity"/>
    <property type="evidence" value="ECO:0007669"/>
    <property type="project" value="UniProtKB-KW"/>
</dbReference>
<comment type="function">
    <text evidence="12">May function as histone H3 lysine demethylase and be involved in regulation of gene expression.</text>
</comment>
<evidence type="ECO:0000256" key="10">
    <source>
        <dbReference type="ARBA" id="ARBA00023163"/>
    </source>
</evidence>
<protein>
    <submittedName>
        <fullName evidence="18">Lysine-specific demethylase JMJ25</fullName>
    </submittedName>
</protein>
<dbReference type="GO" id="GO:0003712">
    <property type="term" value="F:transcription coregulator activity"/>
    <property type="evidence" value="ECO:0007669"/>
    <property type="project" value="TreeGrafter"/>
</dbReference>
<evidence type="ECO:0000259" key="16">
    <source>
        <dbReference type="PROSITE" id="PS50089"/>
    </source>
</evidence>
<dbReference type="PANTHER" id="PTHR12549:SF37">
    <property type="entry name" value="LYSINE-SPECIFIC DEMETHYLASE JMJ26"/>
    <property type="match status" value="1"/>
</dbReference>
<keyword evidence="18" id="KW-0489">Methyltransferase</keyword>
<name>A0A1J3F618_NOCCA</name>
<dbReference type="InterPro" id="IPR003347">
    <property type="entry name" value="JmjC_dom"/>
</dbReference>
<comment type="cofactor">
    <cofactor evidence="1">
        <name>Fe(2+)</name>
        <dbReference type="ChEBI" id="CHEBI:29033"/>
    </cofactor>
</comment>
<evidence type="ECO:0000256" key="2">
    <source>
        <dbReference type="ARBA" id="ARBA00004123"/>
    </source>
</evidence>
<feature type="region of interest" description="Disordered" evidence="15">
    <location>
        <begin position="1"/>
        <end position="123"/>
    </location>
</feature>
<evidence type="ECO:0000256" key="9">
    <source>
        <dbReference type="ARBA" id="ARBA00023015"/>
    </source>
</evidence>
<evidence type="ECO:0000256" key="14">
    <source>
        <dbReference type="SAM" id="Coils"/>
    </source>
</evidence>
<feature type="compositionally biased region" description="Basic and acidic residues" evidence="15">
    <location>
        <begin position="64"/>
        <end position="73"/>
    </location>
</feature>
<evidence type="ECO:0000256" key="1">
    <source>
        <dbReference type="ARBA" id="ARBA00001954"/>
    </source>
</evidence>
<evidence type="ECO:0000256" key="13">
    <source>
        <dbReference type="PROSITE-ProRule" id="PRU00175"/>
    </source>
</evidence>
<keyword evidence="18" id="KW-0808">Transferase</keyword>
<dbReference type="InterPro" id="IPR045109">
    <property type="entry name" value="LSDs-like"/>
</dbReference>
<dbReference type="GO" id="GO:0000118">
    <property type="term" value="C:histone deacetylase complex"/>
    <property type="evidence" value="ECO:0007669"/>
    <property type="project" value="TreeGrafter"/>
</dbReference>
<feature type="coiled-coil region" evidence="14">
    <location>
        <begin position="678"/>
        <end position="709"/>
    </location>
</feature>
<evidence type="ECO:0000256" key="11">
    <source>
        <dbReference type="ARBA" id="ARBA00023242"/>
    </source>
</evidence>
<dbReference type="GO" id="GO:0032454">
    <property type="term" value="F:histone H3K9 demethylase activity"/>
    <property type="evidence" value="ECO:0007669"/>
    <property type="project" value="InterPro"/>
</dbReference>
<dbReference type="PROSITE" id="PS50089">
    <property type="entry name" value="ZF_RING_2"/>
    <property type="match status" value="1"/>
</dbReference>
<dbReference type="InterPro" id="IPR001841">
    <property type="entry name" value="Znf_RING"/>
</dbReference>
<organism evidence="18">
    <name type="scientific">Noccaea caerulescens</name>
    <name type="common">Alpine penny-cress</name>
    <name type="synonym">Thlaspi caerulescens</name>
    <dbReference type="NCBI Taxonomy" id="107243"/>
    <lineage>
        <taxon>Eukaryota</taxon>
        <taxon>Viridiplantae</taxon>
        <taxon>Streptophyta</taxon>
        <taxon>Embryophyta</taxon>
        <taxon>Tracheophyta</taxon>
        <taxon>Spermatophyta</taxon>
        <taxon>Magnoliopsida</taxon>
        <taxon>eudicotyledons</taxon>
        <taxon>Gunneridae</taxon>
        <taxon>Pentapetalae</taxon>
        <taxon>rosids</taxon>
        <taxon>malvids</taxon>
        <taxon>Brassicales</taxon>
        <taxon>Brassicaceae</taxon>
        <taxon>Coluteocarpeae</taxon>
        <taxon>Noccaea</taxon>
    </lineage>
</organism>
<evidence type="ECO:0000256" key="15">
    <source>
        <dbReference type="SAM" id="MobiDB-lite"/>
    </source>
</evidence>
<keyword evidence="14" id="KW-0175">Coiled coil</keyword>
<dbReference type="GO" id="GO:0006357">
    <property type="term" value="P:regulation of transcription by RNA polymerase II"/>
    <property type="evidence" value="ECO:0007669"/>
    <property type="project" value="TreeGrafter"/>
</dbReference>